<keyword evidence="1" id="KW-1133">Transmembrane helix</keyword>
<gene>
    <name evidence="2" type="ORF">C2L64_46745</name>
</gene>
<dbReference type="EMBL" id="CP026108">
    <property type="protein sequence ID" value="AUT75813.1"/>
    <property type="molecule type" value="Genomic_DNA"/>
</dbReference>
<dbReference type="Proteomes" id="UP000236649">
    <property type="component" value="Chromosome 4"/>
</dbReference>
<dbReference type="AlphaFoldDB" id="A0AAN1JM27"/>
<feature type="transmembrane region" description="Helical" evidence="1">
    <location>
        <begin position="6"/>
        <end position="26"/>
    </location>
</feature>
<dbReference type="RefSeq" id="WP_103154107.1">
    <property type="nucleotide sequence ID" value="NZ_CP026108.1"/>
</dbReference>
<dbReference type="GeneID" id="55535781"/>
<proteinExistence type="predicted"/>
<keyword evidence="1" id="KW-0812">Transmembrane</keyword>
<accession>A0AAN1JM27</accession>
<evidence type="ECO:0000256" key="1">
    <source>
        <dbReference type="SAM" id="Phobius"/>
    </source>
</evidence>
<protein>
    <submittedName>
        <fullName evidence="2">Uncharacterized protein</fullName>
    </submittedName>
</protein>
<evidence type="ECO:0000313" key="3">
    <source>
        <dbReference type="Proteomes" id="UP000236649"/>
    </source>
</evidence>
<evidence type="ECO:0000313" key="2">
    <source>
        <dbReference type="EMBL" id="AUT75813.1"/>
    </source>
</evidence>
<reference evidence="2 3" key="1">
    <citation type="submission" date="2018-01" db="EMBL/GenBank/DDBJ databases">
        <title>Species boundaries and ecological features among Paraburkholderia terrae DSMZ17804T, P. hospita DSMZ17164T and P. caribensis DSMZ13236T.</title>
        <authorList>
            <person name="Pratama A.A."/>
        </authorList>
    </citation>
    <scope>NUCLEOTIDE SEQUENCE [LARGE SCALE GENOMIC DNA]</scope>
    <source>
        <strain evidence="2 3">DSM 17164</strain>
    </source>
</reference>
<dbReference type="KEGG" id="phs:C2L64_46745"/>
<keyword evidence="1" id="KW-0472">Membrane</keyword>
<organism evidence="2 3">
    <name type="scientific">Paraburkholderia hospita</name>
    <dbReference type="NCBI Taxonomy" id="169430"/>
    <lineage>
        <taxon>Bacteria</taxon>
        <taxon>Pseudomonadati</taxon>
        <taxon>Pseudomonadota</taxon>
        <taxon>Betaproteobacteria</taxon>
        <taxon>Burkholderiales</taxon>
        <taxon>Burkholderiaceae</taxon>
        <taxon>Paraburkholderia</taxon>
    </lineage>
</organism>
<name>A0AAN1JM27_9BURK</name>
<sequence>MPTYILSLISSAGVSAALCGALVFLARNWIGERLKRAIGAEYDSKLEVHKAQLQASNAERLESFKAQLAMQSARDGAVHAALVKYRFDAIKAVLGPLLEFHEAVAALVNPLQLNGGPDLDQRVERVLQAQKAFVEAYQPNRIFLPKRCADHVAEIRSKLVSNANVFTQIVNPAIKGTGINDPYTKWNEVYVSVSSEVRRTIAEMESEMRTLMGDERS</sequence>